<accession>A0A2M7TM78</accession>
<evidence type="ECO:0000256" key="8">
    <source>
        <dbReference type="RuleBase" id="RU000560"/>
    </source>
</evidence>
<evidence type="ECO:0000256" key="6">
    <source>
        <dbReference type="ARBA" id="ARBA00035172"/>
    </source>
</evidence>
<dbReference type="FunFam" id="1.10.1900.20:FF:000001">
    <property type="entry name" value="50S ribosomal protein L20"/>
    <property type="match status" value="1"/>
</dbReference>
<dbReference type="Proteomes" id="UP000228920">
    <property type="component" value="Unassembled WGS sequence"/>
</dbReference>
<dbReference type="GO" id="GO:1990904">
    <property type="term" value="C:ribonucleoprotein complex"/>
    <property type="evidence" value="ECO:0007669"/>
    <property type="project" value="UniProtKB-KW"/>
</dbReference>
<dbReference type="GO" id="GO:0003735">
    <property type="term" value="F:structural constituent of ribosome"/>
    <property type="evidence" value="ECO:0007669"/>
    <property type="project" value="InterPro"/>
</dbReference>
<evidence type="ECO:0000256" key="4">
    <source>
        <dbReference type="ARBA" id="ARBA00022980"/>
    </source>
</evidence>
<dbReference type="GO" id="GO:0000027">
    <property type="term" value="P:ribosomal large subunit assembly"/>
    <property type="evidence" value="ECO:0007669"/>
    <property type="project" value="UniProtKB-UniRule"/>
</dbReference>
<reference evidence="10" key="1">
    <citation type="submission" date="2017-09" db="EMBL/GenBank/DDBJ databases">
        <title>Depth-based differentiation of microbial function through sediment-hosted aquifers and enrichment of novel symbionts in the deep terrestrial subsurface.</title>
        <authorList>
            <person name="Probst A.J."/>
            <person name="Ladd B."/>
            <person name="Jarett J.K."/>
            <person name="Geller-Mcgrath D.E."/>
            <person name="Sieber C.M.K."/>
            <person name="Emerson J.B."/>
            <person name="Anantharaman K."/>
            <person name="Thomas B.C."/>
            <person name="Malmstrom R."/>
            <person name="Stieglmeier M."/>
            <person name="Klingl A."/>
            <person name="Woyke T."/>
            <person name="Ryan C.M."/>
            <person name="Banfield J.F."/>
        </authorList>
    </citation>
    <scope>NUCLEOTIDE SEQUENCE [LARGE SCALE GENOMIC DNA]</scope>
</reference>
<keyword evidence="3 7" id="KW-0694">RNA-binding</keyword>
<keyword evidence="5 7" id="KW-0687">Ribonucleoprotein</keyword>
<evidence type="ECO:0000256" key="2">
    <source>
        <dbReference type="ARBA" id="ARBA00022730"/>
    </source>
</evidence>
<evidence type="ECO:0000256" key="1">
    <source>
        <dbReference type="ARBA" id="ARBA00007698"/>
    </source>
</evidence>
<dbReference type="GO" id="GO:0019843">
    <property type="term" value="F:rRNA binding"/>
    <property type="evidence" value="ECO:0007669"/>
    <property type="project" value="UniProtKB-UniRule"/>
</dbReference>
<dbReference type="InterPro" id="IPR049946">
    <property type="entry name" value="RIBOSOMAL_L20_CS"/>
</dbReference>
<dbReference type="AlphaFoldDB" id="A0A2M7TM78"/>
<dbReference type="PROSITE" id="PS00937">
    <property type="entry name" value="RIBOSOMAL_L20"/>
    <property type="match status" value="1"/>
</dbReference>
<dbReference type="InterPro" id="IPR005813">
    <property type="entry name" value="Ribosomal_bL20"/>
</dbReference>
<dbReference type="Gene3D" id="6.10.160.10">
    <property type="match status" value="1"/>
</dbReference>
<organism evidence="9 10">
    <name type="scientific">candidate division WWE3 bacterium CG_4_10_14_0_2_um_filter_41_14</name>
    <dbReference type="NCBI Taxonomy" id="1975072"/>
    <lineage>
        <taxon>Bacteria</taxon>
        <taxon>Katanobacteria</taxon>
    </lineage>
</organism>
<dbReference type="CDD" id="cd07026">
    <property type="entry name" value="Ribosomal_L20"/>
    <property type="match status" value="1"/>
</dbReference>
<evidence type="ECO:0000256" key="5">
    <source>
        <dbReference type="ARBA" id="ARBA00023274"/>
    </source>
</evidence>
<evidence type="ECO:0000256" key="7">
    <source>
        <dbReference type="HAMAP-Rule" id="MF_00382"/>
    </source>
</evidence>
<protein>
    <recommendedName>
        <fullName evidence="6 7">Large ribosomal subunit protein bL20</fullName>
    </recommendedName>
</protein>
<dbReference type="EMBL" id="PFNL01000006">
    <property type="protein sequence ID" value="PIZ48207.1"/>
    <property type="molecule type" value="Genomic_DNA"/>
</dbReference>
<comment type="similarity">
    <text evidence="1 7 8">Belongs to the bacterial ribosomal protein bL20 family.</text>
</comment>
<sequence length="114" mass="13186">MSRVKTGTTRRQRHNKLRAGAKGFLGFRRRTIKGAKEGLMHALSNAHVGRRLKKRSMRRLWVTRVNGSLSGMDINYSQFMNKLKVEKIALNRKVLSEIAQHDERVFIKIVKSVQ</sequence>
<name>A0A2M7TM78_UNCKA</name>
<comment type="caution">
    <text evidence="9">The sequence shown here is derived from an EMBL/GenBank/DDBJ whole genome shotgun (WGS) entry which is preliminary data.</text>
</comment>
<dbReference type="HAMAP" id="MF_00382">
    <property type="entry name" value="Ribosomal_bL20"/>
    <property type="match status" value="1"/>
</dbReference>
<keyword evidence="4 7" id="KW-0689">Ribosomal protein</keyword>
<dbReference type="NCBIfam" id="TIGR01032">
    <property type="entry name" value="rplT_bact"/>
    <property type="match status" value="1"/>
</dbReference>
<proteinExistence type="inferred from homology"/>
<gene>
    <name evidence="7 9" type="primary">rplT</name>
    <name evidence="9" type="ORF">COY32_00290</name>
</gene>
<dbReference type="PANTHER" id="PTHR10986">
    <property type="entry name" value="39S RIBOSOMAL PROTEIN L20"/>
    <property type="match status" value="1"/>
</dbReference>
<keyword evidence="2 7" id="KW-0699">rRNA-binding</keyword>
<dbReference type="SUPFAM" id="SSF74731">
    <property type="entry name" value="Ribosomal protein L20"/>
    <property type="match status" value="1"/>
</dbReference>
<dbReference type="GO" id="GO:0006412">
    <property type="term" value="P:translation"/>
    <property type="evidence" value="ECO:0007669"/>
    <property type="project" value="InterPro"/>
</dbReference>
<dbReference type="GO" id="GO:0005840">
    <property type="term" value="C:ribosome"/>
    <property type="evidence" value="ECO:0007669"/>
    <property type="project" value="UniProtKB-KW"/>
</dbReference>
<dbReference type="PRINTS" id="PR00062">
    <property type="entry name" value="RIBOSOMALL20"/>
</dbReference>
<dbReference type="Pfam" id="PF00453">
    <property type="entry name" value="Ribosomal_L20"/>
    <property type="match status" value="1"/>
</dbReference>
<comment type="function">
    <text evidence="7 8">Binds directly to 23S ribosomal RNA and is necessary for the in vitro assembly process of the 50S ribosomal subunit. It is not involved in the protein synthesizing functions of that subunit.</text>
</comment>
<evidence type="ECO:0000313" key="9">
    <source>
        <dbReference type="EMBL" id="PIZ48207.1"/>
    </source>
</evidence>
<dbReference type="Gene3D" id="1.10.1900.20">
    <property type="entry name" value="Ribosomal protein L20"/>
    <property type="match status" value="1"/>
</dbReference>
<evidence type="ECO:0000313" key="10">
    <source>
        <dbReference type="Proteomes" id="UP000228920"/>
    </source>
</evidence>
<evidence type="ECO:0000256" key="3">
    <source>
        <dbReference type="ARBA" id="ARBA00022884"/>
    </source>
</evidence>
<dbReference type="InterPro" id="IPR035566">
    <property type="entry name" value="Ribosomal_protein_bL20_C"/>
</dbReference>